<feature type="transmembrane region" description="Helical" evidence="2">
    <location>
        <begin position="336"/>
        <end position="355"/>
    </location>
</feature>
<evidence type="ECO:0000313" key="3">
    <source>
        <dbReference type="EMBL" id="MDG3007025.1"/>
    </source>
</evidence>
<keyword evidence="2" id="KW-0472">Membrane</keyword>
<reference evidence="3 4" key="1">
    <citation type="submission" date="2023-03" db="EMBL/GenBank/DDBJ databases">
        <title>Paludisphaera mucosa sp. nov. a novel planctomycete from northern fen.</title>
        <authorList>
            <person name="Ivanova A."/>
        </authorList>
    </citation>
    <scope>NUCLEOTIDE SEQUENCE [LARGE SCALE GENOMIC DNA]</scope>
    <source>
        <strain evidence="3 4">Pla2</strain>
    </source>
</reference>
<feature type="transmembrane region" description="Helical" evidence="2">
    <location>
        <begin position="38"/>
        <end position="63"/>
    </location>
</feature>
<feature type="transmembrane region" description="Helical" evidence="2">
    <location>
        <begin position="188"/>
        <end position="210"/>
    </location>
</feature>
<keyword evidence="2" id="KW-1133">Transmembrane helix</keyword>
<accession>A0ABT6FHK9</accession>
<dbReference type="RefSeq" id="WP_277863315.1">
    <property type="nucleotide sequence ID" value="NZ_JARRAG010000002.1"/>
</dbReference>
<feature type="transmembrane region" description="Helical" evidence="2">
    <location>
        <begin position="103"/>
        <end position="124"/>
    </location>
</feature>
<proteinExistence type="predicted"/>
<organism evidence="3 4">
    <name type="scientific">Paludisphaera mucosa</name>
    <dbReference type="NCBI Taxonomy" id="3030827"/>
    <lineage>
        <taxon>Bacteria</taxon>
        <taxon>Pseudomonadati</taxon>
        <taxon>Planctomycetota</taxon>
        <taxon>Planctomycetia</taxon>
        <taxon>Isosphaerales</taxon>
        <taxon>Isosphaeraceae</taxon>
        <taxon>Paludisphaera</taxon>
    </lineage>
</organism>
<dbReference type="EMBL" id="JARRAG010000002">
    <property type="protein sequence ID" value="MDG3007025.1"/>
    <property type="molecule type" value="Genomic_DNA"/>
</dbReference>
<evidence type="ECO:0000256" key="2">
    <source>
        <dbReference type="SAM" id="Phobius"/>
    </source>
</evidence>
<feature type="compositionally biased region" description="Pro residues" evidence="1">
    <location>
        <begin position="311"/>
        <end position="323"/>
    </location>
</feature>
<sequence length="365" mass="40006">MPILDQGYQHWDGRLAGHALRWLTITRQGVRAQLKNRWLITTLVGALAPALVLAAFLILWGLFEQKSAILTPILFLFQGLPEEIKAGPKAFRTTFWTLAYAQFFQVQLFFSFLLVMIVGPDLISQDLRFNALPLYLSRPLRRVDYFLGKFGVIAAFLLAVTLVPAVLAYLIGLAFSLDPAMLRDTWRVLAASVAISLIVTASTGLLMLAFSSLSRNSRYVTAMWVGVWMLGGAASDALRSAVGSEWAPLASYSADLVSVGDALFDTDAEWTRLTGLFRAGQDAVLNGPGGGSRGRPRMFPFPFGPRRPRIDPPPPPPDAPTPPGLENDSKSRRPDWRWSAAVLAGLGVASVVVLSTRVRSLDRLK</sequence>
<evidence type="ECO:0000313" key="4">
    <source>
        <dbReference type="Proteomes" id="UP001216907"/>
    </source>
</evidence>
<evidence type="ECO:0000256" key="1">
    <source>
        <dbReference type="SAM" id="MobiDB-lite"/>
    </source>
</evidence>
<keyword evidence="4" id="KW-1185">Reference proteome</keyword>
<feature type="transmembrane region" description="Helical" evidence="2">
    <location>
        <begin position="145"/>
        <end position="176"/>
    </location>
</feature>
<keyword evidence="2" id="KW-0812">Transmembrane</keyword>
<dbReference type="Proteomes" id="UP001216907">
    <property type="component" value="Unassembled WGS sequence"/>
</dbReference>
<name>A0ABT6FHK9_9BACT</name>
<gene>
    <name evidence="3" type="ORF">PZE19_24925</name>
</gene>
<feature type="region of interest" description="Disordered" evidence="1">
    <location>
        <begin position="284"/>
        <end position="333"/>
    </location>
</feature>
<protein>
    <submittedName>
        <fullName evidence="3">ABC transporter permease subunit</fullName>
    </submittedName>
</protein>
<comment type="caution">
    <text evidence="3">The sequence shown here is derived from an EMBL/GenBank/DDBJ whole genome shotgun (WGS) entry which is preliminary data.</text>
</comment>